<evidence type="ECO:0000256" key="5">
    <source>
        <dbReference type="ARBA" id="ARBA00022771"/>
    </source>
</evidence>
<feature type="compositionally biased region" description="Polar residues" evidence="12">
    <location>
        <begin position="752"/>
        <end position="766"/>
    </location>
</feature>
<dbReference type="EMBL" id="MSFK01000002">
    <property type="protein sequence ID" value="PWY95933.1"/>
    <property type="molecule type" value="Genomic_DNA"/>
</dbReference>
<dbReference type="Pfam" id="PF13695">
    <property type="entry name" value="Zn_ribbon_3CxxC"/>
    <property type="match status" value="1"/>
</dbReference>
<keyword evidence="6" id="KW-0862">Zinc</keyword>
<comment type="subunit">
    <text evidence="11">Component of the Mediator complex.</text>
</comment>
<dbReference type="Gene3D" id="6.10.250.2620">
    <property type="match status" value="1"/>
</dbReference>
<keyword evidence="4" id="KW-0479">Metal-binding</keyword>
<evidence type="ECO:0000256" key="1">
    <source>
        <dbReference type="ARBA" id="ARBA00004123"/>
    </source>
</evidence>
<keyword evidence="11" id="KW-0010">Activator</keyword>
<sequence>MPSKKYKRKPRSKPWSNRNRWSMYPALHEDVTRLLAYDDLDLDFHPFDDSDTNTEEYDTCIMGQFTCPNDSCSSTGWTSKKIAITIRLYPGEEYNARVYHQRCKSCDALSRPVLDDSYAERVAYRIKKWHGVKMEKPPYSRGEHTGPHNMDCTMTDSFSLPLRPLTEKRDRPDTLPLEIAQINARWGSFRDVNEETLRAKIEEDKNRDPWSDEDEDSKPAEDVDTTERREQLYKRRAEILQFAMQAHMEALFALDFVSLLLSKHTPRQAETSMSTYLKQVAPLGSLNAEVVNPPPKSEAAMQDVKTVSRGWRVQNFNAAANKLLNSATRLEGEIASETKYWDEVLAVKEKGWKVCRLPRERQALGFHMATPIFRDRGLAALRRGDNGSLRLDKGLAPQKTRTVRVRVKNRGKLTGCSKLPESPDMGSVEKTILQARDTVYEEELFHELMREARIMGSQGVTTRQNLVRLPISEEQEVLLDLVDADAPADGEMESTEHDVLADALSHSIRILLAYAHRQNLRRRTQPPPALSNKRRQTPEYQLLRPVMAYLQHSAHVRWLESFLNDIYRVLRAAGFQCEFHAVPFSSVSLPRMHPAIPKVEGLVQQFLMPFESTFSGHLVTPQSSFRVKIRTNPAAPPFGTQYDISVDLLHHPDVQPPSRVGLQSDAAAALTHVFKLDIVSAIAVHGSKLVQDSTRKEVEKEPLTWEAAYPHHGELLALSTTGRSKKLKVTLSRQELTVETYSMRGIDGHGQSAGTKPPSHSQTWRCDQTGSQPILMDFVAEASRQQS</sequence>
<reference evidence="14 15" key="1">
    <citation type="submission" date="2016-12" db="EMBL/GenBank/DDBJ databases">
        <title>The genomes of Aspergillus section Nigri reveals drivers in fungal speciation.</title>
        <authorList>
            <consortium name="DOE Joint Genome Institute"/>
            <person name="Vesth T.C."/>
            <person name="Nybo J."/>
            <person name="Theobald S."/>
            <person name="Brandl J."/>
            <person name="Frisvad J.C."/>
            <person name="Nielsen K.F."/>
            <person name="Lyhne E.K."/>
            <person name="Kogle M.E."/>
            <person name="Kuo A."/>
            <person name="Riley R."/>
            <person name="Clum A."/>
            <person name="Nolan M."/>
            <person name="Lipzen A."/>
            <person name="Salamov A."/>
            <person name="Henrissat B."/>
            <person name="Wiebenga A."/>
            <person name="De Vries R.P."/>
            <person name="Grigoriev I.V."/>
            <person name="Mortensen U.H."/>
            <person name="Andersen M.R."/>
            <person name="Baker S.E."/>
        </authorList>
    </citation>
    <scope>NUCLEOTIDE SEQUENCE [LARGE SCALE GENOMIC DNA]</scope>
    <source>
        <strain evidence="14 15">CBS 115572</strain>
    </source>
</reference>
<evidence type="ECO:0000313" key="15">
    <source>
        <dbReference type="Proteomes" id="UP000246702"/>
    </source>
</evidence>
<evidence type="ECO:0000256" key="11">
    <source>
        <dbReference type="RuleBase" id="RU364140"/>
    </source>
</evidence>
<dbReference type="GO" id="GO:0006357">
    <property type="term" value="P:regulation of transcription by RNA polymerase II"/>
    <property type="evidence" value="ECO:0007669"/>
    <property type="project" value="InterPro"/>
</dbReference>
<evidence type="ECO:0000259" key="13">
    <source>
        <dbReference type="SMART" id="SM01328"/>
    </source>
</evidence>
<feature type="domain" description="3CxxC-type" evidence="13">
    <location>
        <begin position="60"/>
        <end position="155"/>
    </location>
</feature>
<dbReference type="GO" id="GO:0016592">
    <property type="term" value="C:mediator complex"/>
    <property type="evidence" value="ECO:0007669"/>
    <property type="project" value="InterPro"/>
</dbReference>
<evidence type="ECO:0000256" key="10">
    <source>
        <dbReference type="ARBA" id="ARBA00032014"/>
    </source>
</evidence>
<feature type="region of interest" description="Disordered" evidence="12">
    <location>
        <begin position="742"/>
        <end position="766"/>
    </location>
</feature>
<dbReference type="GO" id="GO:0008270">
    <property type="term" value="F:zinc ion binding"/>
    <property type="evidence" value="ECO:0007669"/>
    <property type="project" value="UniProtKB-KW"/>
</dbReference>
<protein>
    <recommendedName>
        <fullName evidence="3 11">Mediator of RNA polymerase II transcription subunit 17</fullName>
    </recommendedName>
    <alternativeName>
        <fullName evidence="10 11">Mediator complex subunit 17</fullName>
    </alternativeName>
</protein>
<dbReference type="InterPro" id="IPR019313">
    <property type="entry name" value="Mediator_Med17"/>
</dbReference>
<keyword evidence="7 11" id="KW-0805">Transcription regulation</keyword>
<evidence type="ECO:0000256" key="9">
    <source>
        <dbReference type="ARBA" id="ARBA00023242"/>
    </source>
</evidence>
<feature type="compositionally biased region" description="Basic and acidic residues" evidence="12">
    <location>
        <begin position="217"/>
        <end position="228"/>
    </location>
</feature>
<dbReference type="PANTHER" id="PTHR13114">
    <property type="entry name" value="MEDIATOR OF RNA POLYMERASE II TRANSCRIPTION SUBUNIT 17"/>
    <property type="match status" value="1"/>
</dbReference>
<keyword evidence="9 11" id="KW-0539">Nucleus</keyword>
<organism evidence="14 15">
    <name type="scientific">Aspergillus sclerotioniger CBS 115572</name>
    <dbReference type="NCBI Taxonomy" id="1450535"/>
    <lineage>
        <taxon>Eukaryota</taxon>
        <taxon>Fungi</taxon>
        <taxon>Dikarya</taxon>
        <taxon>Ascomycota</taxon>
        <taxon>Pezizomycotina</taxon>
        <taxon>Eurotiomycetes</taxon>
        <taxon>Eurotiomycetidae</taxon>
        <taxon>Eurotiales</taxon>
        <taxon>Aspergillaceae</taxon>
        <taxon>Aspergillus</taxon>
        <taxon>Aspergillus subgen. Circumdati</taxon>
    </lineage>
</organism>
<proteinExistence type="inferred from homology"/>
<comment type="similarity">
    <text evidence="2 11">Belongs to the Mediator complex subunit 17 family.</text>
</comment>
<dbReference type="Pfam" id="PF10156">
    <property type="entry name" value="Med17"/>
    <property type="match status" value="1"/>
</dbReference>
<evidence type="ECO:0000256" key="2">
    <source>
        <dbReference type="ARBA" id="ARBA00005635"/>
    </source>
</evidence>
<comment type="caution">
    <text evidence="14">The sequence shown here is derived from an EMBL/GenBank/DDBJ whole genome shotgun (WGS) entry which is preliminary data.</text>
</comment>
<evidence type="ECO:0000256" key="8">
    <source>
        <dbReference type="ARBA" id="ARBA00023163"/>
    </source>
</evidence>
<feature type="region of interest" description="Disordered" evidence="12">
    <location>
        <begin position="203"/>
        <end position="228"/>
    </location>
</feature>
<dbReference type="STRING" id="1450535.A0A317XBK7"/>
<comment type="subcellular location">
    <subcellularLocation>
        <location evidence="1 11">Nucleus</location>
    </subcellularLocation>
</comment>
<evidence type="ECO:0000256" key="12">
    <source>
        <dbReference type="SAM" id="MobiDB-lite"/>
    </source>
</evidence>
<dbReference type="GO" id="GO:0003712">
    <property type="term" value="F:transcription coregulator activity"/>
    <property type="evidence" value="ECO:0007669"/>
    <property type="project" value="InterPro"/>
</dbReference>
<evidence type="ECO:0000256" key="4">
    <source>
        <dbReference type="ARBA" id="ARBA00022723"/>
    </source>
</evidence>
<evidence type="ECO:0000256" key="3">
    <source>
        <dbReference type="ARBA" id="ARBA00019610"/>
    </source>
</evidence>
<dbReference type="AlphaFoldDB" id="A0A317XBK7"/>
<accession>A0A317XBK7</accession>
<dbReference type="OrthoDB" id="5319830at2759"/>
<dbReference type="GO" id="GO:0070847">
    <property type="term" value="C:core mediator complex"/>
    <property type="evidence" value="ECO:0007669"/>
    <property type="project" value="TreeGrafter"/>
</dbReference>
<dbReference type="SMART" id="SM01328">
    <property type="entry name" value="zf-3CxxC"/>
    <property type="match status" value="1"/>
</dbReference>
<gene>
    <name evidence="11" type="primary">MED17</name>
    <name evidence="14" type="ORF">BO94DRAFT_581088</name>
</gene>
<evidence type="ECO:0000256" key="7">
    <source>
        <dbReference type="ARBA" id="ARBA00023015"/>
    </source>
</evidence>
<evidence type="ECO:0000256" key="6">
    <source>
        <dbReference type="ARBA" id="ARBA00022833"/>
    </source>
</evidence>
<name>A0A317XBK7_9EURO</name>
<keyword evidence="15" id="KW-1185">Reference proteome</keyword>
<comment type="function">
    <text evidence="11">Component of the Mediator complex, a coactivator involved in the regulated transcription of nearly all RNA polymerase II-dependent genes. Mediator functions as a bridge to convey information from gene-specific regulatory proteins to the basal RNA polymerase II transcription machinery. Mediator is recruited to promoters by direct interactions with regulatory proteins and serves as a scaffold for the assembly of a functional preinitiation complex with RNA polymerase II and the general transcription factors.</text>
</comment>
<dbReference type="Proteomes" id="UP000246702">
    <property type="component" value="Unassembled WGS sequence"/>
</dbReference>
<dbReference type="InterPro" id="IPR027377">
    <property type="entry name" value="ZAR1/RTP1-5-like_Znf-3CxxC"/>
</dbReference>
<evidence type="ECO:0000313" key="14">
    <source>
        <dbReference type="EMBL" id="PWY95933.1"/>
    </source>
</evidence>
<keyword evidence="5" id="KW-0863">Zinc-finger</keyword>
<dbReference type="PANTHER" id="PTHR13114:SF7">
    <property type="entry name" value="MEDIATOR OF RNA POLYMERASE II TRANSCRIPTION SUBUNIT 17"/>
    <property type="match status" value="1"/>
</dbReference>
<keyword evidence="8 11" id="KW-0804">Transcription</keyword>